<name>A0A5P2H419_9BURK</name>
<evidence type="ECO:0000313" key="1">
    <source>
        <dbReference type="EMBL" id="QET02050.1"/>
    </source>
</evidence>
<dbReference type="Gene3D" id="1.10.3210.10">
    <property type="entry name" value="Hypothetical protein af1432"/>
    <property type="match status" value="1"/>
</dbReference>
<dbReference type="EMBL" id="CP044065">
    <property type="protein sequence ID" value="QET02050.1"/>
    <property type="molecule type" value="Genomic_DNA"/>
</dbReference>
<dbReference type="SUPFAM" id="SSF109604">
    <property type="entry name" value="HD-domain/PDEase-like"/>
    <property type="match status" value="1"/>
</dbReference>
<proteinExistence type="predicted"/>
<accession>A0A5P2H419</accession>
<sequence>MEPKKGEMLSKMLLLVTQQFDGKYDKAGKPYVLHLLKVMHNAKTEDEELQCIALGHDLLEDTTTTPVDLTTMGFSERVITAIMNLTKRKDESEDEYLARVMRSRDSIIVKLADLRHNSDIRRLKDLREKDFERMQKYHRMYLTLSAALESGAPARVNQT</sequence>
<evidence type="ECO:0000313" key="2">
    <source>
        <dbReference type="Proteomes" id="UP000322822"/>
    </source>
</evidence>
<reference evidence="1 2" key="1">
    <citation type="submission" date="2019-09" db="EMBL/GenBank/DDBJ databases">
        <title>FDA dAtabase for Regulatory Grade micrObial Sequences (FDA-ARGOS): Supporting development and validation of Infectious Disease Dx tests.</title>
        <authorList>
            <person name="Sciortino C."/>
            <person name="Tallon L."/>
            <person name="Sadzewicz L."/>
            <person name="Vavikolanu K."/>
            <person name="Mehta A."/>
            <person name="Aluvathingal J."/>
            <person name="Nadendla S."/>
            <person name="Nandy P."/>
            <person name="Geyer C."/>
            <person name="Yan Y."/>
            <person name="Sichtig H."/>
        </authorList>
    </citation>
    <scope>NUCLEOTIDE SEQUENCE [LARGE SCALE GENOMIC DNA]</scope>
    <source>
        <strain evidence="1 2">FDAARGOS_664</strain>
    </source>
</reference>
<dbReference type="AlphaFoldDB" id="A0A5P2H419"/>
<dbReference type="Proteomes" id="UP000322822">
    <property type="component" value="Chromosome 1"/>
</dbReference>
<protein>
    <recommendedName>
        <fullName evidence="3">HD domain-containing protein</fullName>
    </recommendedName>
</protein>
<evidence type="ECO:0008006" key="3">
    <source>
        <dbReference type="Google" id="ProtNLM"/>
    </source>
</evidence>
<organism evidence="1 2">
    <name type="scientific">Cupriavidus pauculus</name>
    <dbReference type="NCBI Taxonomy" id="82633"/>
    <lineage>
        <taxon>Bacteria</taxon>
        <taxon>Pseudomonadati</taxon>
        <taxon>Pseudomonadota</taxon>
        <taxon>Betaproteobacteria</taxon>
        <taxon>Burkholderiales</taxon>
        <taxon>Burkholderiaceae</taxon>
        <taxon>Cupriavidus</taxon>
    </lineage>
</organism>
<dbReference type="RefSeq" id="WP_150372094.1">
    <property type="nucleotide sequence ID" value="NZ_CP044065.1"/>
</dbReference>
<dbReference type="OrthoDB" id="9802385at2"/>
<gene>
    <name evidence="1" type="ORF">FOB72_08335</name>
</gene>